<feature type="region of interest" description="Disordered" evidence="14">
    <location>
        <begin position="55"/>
        <end position="165"/>
    </location>
</feature>
<feature type="domain" description="Peptidase S9 prolyl oligopeptidase catalytic" evidence="15">
    <location>
        <begin position="805"/>
        <end position="1014"/>
    </location>
</feature>
<keyword evidence="6" id="KW-0378">Hydrolase</keyword>
<organism evidence="16 17">
    <name type="scientific">Purpureocillium lilacinum</name>
    <name type="common">Paecilomyces lilacinus</name>
    <dbReference type="NCBI Taxonomy" id="33203"/>
    <lineage>
        <taxon>Eukaryota</taxon>
        <taxon>Fungi</taxon>
        <taxon>Dikarya</taxon>
        <taxon>Ascomycota</taxon>
        <taxon>Pezizomycotina</taxon>
        <taxon>Sordariomycetes</taxon>
        <taxon>Hypocreomycetidae</taxon>
        <taxon>Hypocreales</taxon>
        <taxon>Ophiocordycipitaceae</taxon>
        <taxon>Purpureocillium</taxon>
    </lineage>
</organism>
<dbReference type="Proteomes" id="UP001287286">
    <property type="component" value="Unassembled WGS sequence"/>
</dbReference>
<dbReference type="PANTHER" id="PTHR42776:SF13">
    <property type="entry name" value="DIPEPTIDYL-PEPTIDASE 5"/>
    <property type="match status" value="1"/>
</dbReference>
<evidence type="ECO:0000256" key="5">
    <source>
        <dbReference type="ARBA" id="ARBA00022729"/>
    </source>
</evidence>
<dbReference type="Pfam" id="PF09340">
    <property type="entry name" value="NuA4"/>
    <property type="match status" value="1"/>
</dbReference>
<dbReference type="InterPro" id="IPR029058">
    <property type="entry name" value="AB_hydrolase_fold"/>
</dbReference>
<keyword evidence="9 13" id="KW-0175">Coiled coil</keyword>
<dbReference type="PANTHER" id="PTHR42776">
    <property type="entry name" value="SERINE PEPTIDASE S9 FAMILY MEMBER"/>
    <property type="match status" value="1"/>
</dbReference>
<sequence length="1017" mass="111870">MADNKGGAAGNAPASLSEYKKAQARVRELVERRRAQERKLAAVEDSIASKEAAYLDSTPAGNIITGFDNYMKGQSGAAAQRRKAGPAEQNRVFSRSSVSYRPNNGDSTPGSTPASHAPTPVSASFRDSGSAHPTPSSGTGKNSKSKKKEKETEESEGDSQMGKKRTNFGATLEPLEQCVCRAGKAASQTHSRVNATWNTEKRYEPGDKSPCTAQQSCLRTRRTPGVDTSVVPDSRAAYEEHSMTSCAEGGTSHYWLQLQANTGQGEQSGGDEWTMTEGQAGKLPGQLATQLYKAPRPEHQEGHRLFAVPGFLPTRSINTKLISPRVRVKMTVQAAHFTPEVLLSAPRRSAGVPNSTGELALYTVSSYSFETHSKSSSIRVLNIKDGSSHLVSEDPGASEPIWIGEKEVLYLKPGENGCTMIMSQQLGDKSEPHMIHYLAGSISSPKAKQLSSGKVAICCAALTTPKGEMYWPPAEAKSHSTAKIYTSLFVRHWDAWSTENQNSLWYGELAKIDGKWSLETPGFTNLLAGTGLSSPVPPFGGTGDFDIATHGICFVAKDPELNPARYTKTDLYYVPIKSFVEKPSQPQIVQTGKLRGYSIAPTFSRDGKQIAFARMKHDQYEADKTRLLLIPDVTDLSNVQEFYETADGEGGWDLKPDWIIWSDDGKELYVAAEMHGRVKLWKLPSSPKEATKTPVAIHEDGSVAEAKLLGNGPSLLISTRSRIESSSYAILDPSTKKTTEVSSSSKNGKSFGLHKSQCDEIWYPGSAGYDNHALITKPSNFDPSKKYPLAFLIHGGPQSAWVDDWSTRWNPAIFAEQGYVAVSPNPTGSTGYGQKHTDAITRNWGGNPYDDLVKCFEYLEKEVSYIDTSRAVALGASYGGYMINWVQGHDLGRKFKALVCHDGVFSTQNQWSTEELFFPEHDFGGTLWESRDIYAKWDPSLYTQNWATPQLVIHNELDYRLPVSEGLAMFNVLQARNVPSKLVMFPDENHWVLRPENSLVWHREVIDWINKYSGVKD</sequence>
<keyword evidence="10" id="KW-0804">Transcription</keyword>
<feature type="region of interest" description="Disordered" evidence="14">
    <location>
        <begin position="199"/>
        <end position="229"/>
    </location>
</feature>
<dbReference type="Gene3D" id="2.120.10.30">
    <property type="entry name" value="TolB, C-terminal domain"/>
    <property type="match status" value="1"/>
</dbReference>
<keyword evidence="11" id="KW-0539">Nucleus</keyword>
<comment type="caution">
    <text evidence="16">The sequence shown here is derived from an EMBL/GenBank/DDBJ whole genome shotgun (WGS) entry which is preliminary data.</text>
</comment>
<evidence type="ECO:0000259" key="15">
    <source>
        <dbReference type="Pfam" id="PF00326"/>
    </source>
</evidence>
<evidence type="ECO:0000256" key="3">
    <source>
        <dbReference type="ARBA" id="ARBA00010916"/>
    </source>
</evidence>
<evidence type="ECO:0000256" key="2">
    <source>
        <dbReference type="ARBA" id="ARBA00010040"/>
    </source>
</evidence>
<comment type="similarity">
    <text evidence="3">Belongs to the EAF6 family.</text>
</comment>
<evidence type="ECO:0000256" key="4">
    <source>
        <dbReference type="ARBA" id="ARBA00018504"/>
    </source>
</evidence>
<evidence type="ECO:0000313" key="17">
    <source>
        <dbReference type="Proteomes" id="UP001287286"/>
    </source>
</evidence>
<comment type="subcellular location">
    <subcellularLocation>
        <location evidence="1">Nucleus</location>
    </subcellularLocation>
</comment>
<evidence type="ECO:0000256" key="9">
    <source>
        <dbReference type="ARBA" id="ARBA00023054"/>
    </source>
</evidence>
<name>A0ABR0BQL4_PURLI</name>
<dbReference type="SUPFAM" id="SSF82171">
    <property type="entry name" value="DPP6 N-terminal domain-like"/>
    <property type="match status" value="1"/>
</dbReference>
<evidence type="ECO:0000313" key="16">
    <source>
        <dbReference type="EMBL" id="KAK4086321.1"/>
    </source>
</evidence>
<dbReference type="EMBL" id="JAWRVI010000042">
    <property type="protein sequence ID" value="KAK4086321.1"/>
    <property type="molecule type" value="Genomic_DNA"/>
</dbReference>
<keyword evidence="7" id="KW-0156">Chromatin regulator</keyword>
<protein>
    <recommendedName>
        <fullName evidence="4">Chromatin modification-related protein EAF6</fullName>
    </recommendedName>
    <alternativeName>
        <fullName evidence="12">Dipeptidyl-peptidase V</fullName>
    </alternativeName>
</protein>
<evidence type="ECO:0000256" key="8">
    <source>
        <dbReference type="ARBA" id="ARBA00023015"/>
    </source>
</evidence>
<gene>
    <name evidence="16" type="ORF">Purlil1_9406</name>
</gene>
<proteinExistence type="inferred from homology"/>
<keyword evidence="5" id="KW-0732">Signal</keyword>
<evidence type="ECO:0000256" key="6">
    <source>
        <dbReference type="ARBA" id="ARBA00022801"/>
    </source>
</evidence>
<accession>A0ABR0BQL4</accession>
<feature type="compositionally biased region" description="Polar residues" evidence="14">
    <location>
        <begin position="91"/>
        <end position="114"/>
    </location>
</feature>
<feature type="coiled-coil region" evidence="13">
    <location>
        <begin position="19"/>
        <end position="53"/>
    </location>
</feature>
<evidence type="ECO:0000256" key="1">
    <source>
        <dbReference type="ARBA" id="ARBA00004123"/>
    </source>
</evidence>
<evidence type="ECO:0000256" key="10">
    <source>
        <dbReference type="ARBA" id="ARBA00023163"/>
    </source>
</evidence>
<dbReference type="InterPro" id="IPR015418">
    <property type="entry name" value="Eaf6"/>
</dbReference>
<keyword evidence="17" id="KW-1185">Reference proteome</keyword>
<dbReference type="InterPro" id="IPR011042">
    <property type="entry name" value="6-blade_b-propeller_TolB-like"/>
</dbReference>
<evidence type="ECO:0000256" key="14">
    <source>
        <dbReference type="SAM" id="MobiDB-lite"/>
    </source>
</evidence>
<evidence type="ECO:0000256" key="13">
    <source>
        <dbReference type="SAM" id="Coils"/>
    </source>
</evidence>
<keyword evidence="8" id="KW-0805">Transcription regulation</keyword>
<evidence type="ECO:0000256" key="7">
    <source>
        <dbReference type="ARBA" id="ARBA00022853"/>
    </source>
</evidence>
<dbReference type="Gene3D" id="3.40.50.1820">
    <property type="entry name" value="alpha/beta hydrolase"/>
    <property type="match status" value="1"/>
</dbReference>
<evidence type="ECO:0000256" key="12">
    <source>
        <dbReference type="ARBA" id="ARBA00032829"/>
    </source>
</evidence>
<dbReference type="Pfam" id="PF00326">
    <property type="entry name" value="Peptidase_S9"/>
    <property type="match status" value="1"/>
</dbReference>
<dbReference type="SUPFAM" id="SSF53474">
    <property type="entry name" value="alpha/beta-Hydrolases"/>
    <property type="match status" value="1"/>
</dbReference>
<reference evidence="16 17" key="1">
    <citation type="journal article" date="2024" name="Microbiol. Resour. Announc.">
        <title>Genome annotations for the ascomycete fungi Trichoderma harzianum, Trichoderma aggressivum, and Purpureocillium lilacinum.</title>
        <authorList>
            <person name="Beijen E.P.W."/>
            <person name="Ohm R.A."/>
        </authorList>
    </citation>
    <scope>NUCLEOTIDE SEQUENCE [LARGE SCALE GENOMIC DNA]</scope>
    <source>
        <strain evidence="16 17">CBS 150709</strain>
    </source>
</reference>
<comment type="similarity">
    <text evidence="2">Belongs to the peptidase S9C family.</text>
</comment>
<dbReference type="InterPro" id="IPR001375">
    <property type="entry name" value="Peptidase_S9_cat"/>
</dbReference>
<feature type="compositionally biased region" description="Polar residues" evidence="14">
    <location>
        <begin position="121"/>
        <end position="135"/>
    </location>
</feature>
<evidence type="ECO:0000256" key="11">
    <source>
        <dbReference type="ARBA" id="ARBA00023242"/>
    </source>
</evidence>